<comment type="caution">
    <text evidence="1">The sequence shown here is derived from an EMBL/GenBank/DDBJ whole genome shotgun (WGS) entry which is preliminary data.</text>
</comment>
<dbReference type="Proteomes" id="UP000308092">
    <property type="component" value="Unassembled WGS sequence"/>
</dbReference>
<sequence length="34" mass="3571">MDATELLAMAAITRMPLGAFGHFVLLDIPPVGDS</sequence>
<dbReference type="AlphaFoldDB" id="A0A4S3J1I7"/>
<reference evidence="1 2" key="1">
    <citation type="submission" date="2019-03" db="EMBL/GenBank/DDBJ databases">
        <title>The genome sequence of a newly discovered highly antifungal drug resistant Aspergillus species, Aspergillus tanneri NIH 1004.</title>
        <authorList>
            <person name="Mounaud S."/>
            <person name="Singh I."/>
            <person name="Joardar V."/>
            <person name="Pakala S."/>
            <person name="Pakala S."/>
            <person name="Venepally P."/>
            <person name="Hoover J."/>
            <person name="Nierman W."/>
            <person name="Chung J."/>
            <person name="Losada L."/>
        </authorList>
    </citation>
    <scope>NUCLEOTIDE SEQUENCE [LARGE SCALE GENOMIC DNA]</scope>
    <source>
        <strain evidence="1 2">NIH1004</strain>
    </source>
</reference>
<dbReference type="VEuPathDB" id="FungiDB:EYZ11_011961"/>
<protein>
    <submittedName>
        <fullName evidence="1">Uncharacterized protein</fullName>
    </submittedName>
</protein>
<evidence type="ECO:0000313" key="2">
    <source>
        <dbReference type="Proteomes" id="UP000308092"/>
    </source>
</evidence>
<evidence type="ECO:0000313" key="1">
    <source>
        <dbReference type="EMBL" id="THC88596.1"/>
    </source>
</evidence>
<keyword evidence="2" id="KW-1185">Reference proteome</keyword>
<gene>
    <name evidence="1" type="ORF">EYZ11_011961</name>
</gene>
<proteinExistence type="predicted"/>
<organism evidence="1 2">
    <name type="scientific">Aspergillus tanneri</name>
    <dbReference type="NCBI Taxonomy" id="1220188"/>
    <lineage>
        <taxon>Eukaryota</taxon>
        <taxon>Fungi</taxon>
        <taxon>Dikarya</taxon>
        <taxon>Ascomycota</taxon>
        <taxon>Pezizomycotina</taxon>
        <taxon>Eurotiomycetes</taxon>
        <taxon>Eurotiomycetidae</taxon>
        <taxon>Eurotiales</taxon>
        <taxon>Aspergillaceae</taxon>
        <taxon>Aspergillus</taxon>
        <taxon>Aspergillus subgen. Circumdati</taxon>
    </lineage>
</organism>
<name>A0A4S3J1I7_9EURO</name>
<accession>A0A4S3J1I7</accession>
<dbReference type="EMBL" id="SOSA01000807">
    <property type="protein sequence ID" value="THC88596.1"/>
    <property type="molecule type" value="Genomic_DNA"/>
</dbReference>